<protein>
    <submittedName>
        <fullName evidence="1">Uncharacterized protein</fullName>
    </submittedName>
</protein>
<reference evidence="1" key="1">
    <citation type="submission" date="2022-11" db="EMBL/GenBank/DDBJ databases">
        <authorList>
            <person name="Petersen C."/>
        </authorList>
    </citation>
    <scope>NUCLEOTIDE SEQUENCE</scope>
    <source>
        <strain evidence="1">IBT 16849</strain>
    </source>
</reference>
<keyword evidence="2" id="KW-1185">Reference proteome</keyword>
<organism evidence="1 2">
    <name type="scientific">Penicillium cf. griseofulvum</name>
    <dbReference type="NCBI Taxonomy" id="2972120"/>
    <lineage>
        <taxon>Eukaryota</taxon>
        <taxon>Fungi</taxon>
        <taxon>Dikarya</taxon>
        <taxon>Ascomycota</taxon>
        <taxon>Pezizomycotina</taxon>
        <taxon>Eurotiomycetes</taxon>
        <taxon>Eurotiomycetidae</taxon>
        <taxon>Eurotiales</taxon>
        <taxon>Aspergillaceae</taxon>
        <taxon>Penicillium</taxon>
    </lineage>
</organism>
<gene>
    <name evidence="1" type="ORF">N7472_010395</name>
</gene>
<dbReference type="Gene3D" id="3.30.70.80">
    <property type="entry name" value="Peptidase S8 propeptide/proteinase inhibitor I9"/>
    <property type="match status" value="1"/>
</dbReference>
<evidence type="ECO:0000313" key="1">
    <source>
        <dbReference type="EMBL" id="KAJ5185555.1"/>
    </source>
</evidence>
<accession>A0A9W9IVI5</accession>
<feature type="non-terminal residue" evidence="1">
    <location>
        <position position="75"/>
    </location>
</feature>
<comment type="caution">
    <text evidence="1">The sequence shown here is derived from an EMBL/GenBank/DDBJ whole genome shotgun (WGS) entry which is preliminary data.</text>
</comment>
<proteinExistence type="predicted"/>
<dbReference type="EMBL" id="JAPQKP010000006">
    <property type="protein sequence ID" value="KAJ5185555.1"/>
    <property type="molecule type" value="Genomic_DNA"/>
</dbReference>
<dbReference type="AlphaFoldDB" id="A0A9W9IVI5"/>
<dbReference type="InterPro" id="IPR037045">
    <property type="entry name" value="S8pro/Inhibitor_I9_sf"/>
</dbReference>
<sequence>TIPYYLVECYEGVLSKNVNQIKDFVRGNGGEVLEDFESFNGFSAEISEDLIARLESYEDIEDVKIDLLATYLLAL</sequence>
<dbReference type="Proteomes" id="UP001150879">
    <property type="component" value="Unassembled WGS sequence"/>
</dbReference>
<name>A0A9W9IVI5_9EURO</name>
<evidence type="ECO:0000313" key="2">
    <source>
        <dbReference type="Proteomes" id="UP001150879"/>
    </source>
</evidence>
<reference evidence="1" key="2">
    <citation type="journal article" date="2023" name="IMA Fungus">
        <title>Comparative genomic study of the Penicillium genus elucidates a diverse pangenome and 15 lateral gene transfer events.</title>
        <authorList>
            <person name="Petersen C."/>
            <person name="Sorensen T."/>
            <person name="Nielsen M.R."/>
            <person name="Sondergaard T.E."/>
            <person name="Sorensen J.L."/>
            <person name="Fitzpatrick D.A."/>
            <person name="Frisvad J.C."/>
            <person name="Nielsen K.L."/>
        </authorList>
    </citation>
    <scope>NUCLEOTIDE SEQUENCE</scope>
    <source>
        <strain evidence="1">IBT 16849</strain>
    </source>
</reference>
<dbReference type="SUPFAM" id="SSF54897">
    <property type="entry name" value="Protease propeptides/inhibitors"/>
    <property type="match status" value="1"/>
</dbReference>